<dbReference type="EMBL" id="SRLO01006181">
    <property type="protein sequence ID" value="TNN29002.1"/>
    <property type="molecule type" value="Genomic_DNA"/>
</dbReference>
<name>A0A4Z2EKV8_9TELE</name>
<feature type="transmembrane region" description="Helical" evidence="1">
    <location>
        <begin position="176"/>
        <end position="194"/>
    </location>
</feature>
<evidence type="ECO:0000313" key="3">
    <source>
        <dbReference type="Proteomes" id="UP000314294"/>
    </source>
</evidence>
<evidence type="ECO:0008006" key="4">
    <source>
        <dbReference type="Google" id="ProtNLM"/>
    </source>
</evidence>
<proteinExistence type="predicted"/>
<organism evidence="2 3">
    <name type="scientific">Liparis tanakae</name>
    <name type="common">Tanaka's snailfish</name>
    <dbReference type="NCBI Taxonomy" id="230148"/>
    <lineage>
        <taxon>Eukaryota</taxon>
        <taxon>Metazoa</taxon>
        <taxon>Chordata</taxon>
        <taxon>Craniata</taxon>
        <taxon>Vertebrata</taxon>
        <taxon>Euteleostomi</taxon>
        <taxon>Actinopterygii</taxon>
        <taxon>Neopterygii</taxon>
        <taxon>Teleostei</taxon>
        <taxon>Neoteleostei</taxon>
        <taxon>Acanthomorphata</taxon>
        <taxon>Eupercaria</taxon>
        <taxon>Perciformes</taxon>
        <taxon>Cottioidei</taxon>
        <taxon>Cottales</taxon>
        <taxon>Liparidae</taxon>
        <taxon>Liparis</taxon>
    </lineage>
</organism>
<gene>
    <name evidence="2" type="ORF">EYF80_060850</name>
</gene>
<accession>A0A4Z2EKV8</accession>
<protein>
    <recommendedName>
        <fullName evidence="4">Transmembrane protein</fullName>
    </recommendedName>
</protein>
<sequence length="198" mass="23188">MCRLRPPMLSKRTWGQKFLFNPPCPRCVLHRVGYLHHSSCSHLLTDKLLFLLLRLWNLSSSEEEEVESLLWMACLRLRNRESQLKETGLLGAVELNLKRRRVGDAWSLKYMPRFLGSLGSEIRRQTRRGRTVLRGLVANRCLSLSEVITPLIFLLVVFAIFILFFLVFFFFLPPFLLIYFDIFLLVLFVVIILIPSCE</sequence>
<keyword evidence="1" id="KW-0812">Transmembrane</keyword>
<feature type="transmembrane region" description="Helical" evidence="1">
    <location>
        <begin position="147"/>
        <end position="170"/>
    </location>
</feature>
<keyword evidence="1" id="KW-1133">Transmembrane helix</keyword>
<evidence type="ECO:0000256" key="1">
    <source>
        <dbReference type="SAM" id="Phobius"/>
    </source>
</evidence>
<keyword evidence="3" id="KW-1185">Reference proteome</keyword>
<comment type="caution">
    <text evidence="2">The sequence shown here is derived from an EMBL/GenBank/DDBJ whole genome shotgun (WGS) entry which is preliminary data.</text>
</comment>
<keyword evidence="1" id="KW-0472">Membrane</keyword>
<dbReference type="Proteomes" id="UP000314294">
    <property type="component" value="Unassembled WGS sequence"/>
</dbReference>
<reference evidence="2 3" key="1">
    <citation type="submission" date="2019-03" db="EMBL/GenBank/DDBJ databases">
        <title>First draft genome of Liparis tanakae, snailfish: a comprehensive survey of snailfish specific genes.</title>
        <authorList>
            <person name="Kim W."/>
            <person name="Song I."/>
            <person name="Jeong J.-H."/>
            <person name="Kim D."/>
            <person name="Kim S."/>
            <person name="Ryu S."/>
            <person name="Song J.Y."/>
            <person name="Lee S.K."/>
        </authorList>
    </citation>
    <scope>NUCLEOTIDE SEQUENCE [LARGE SCALE GENOMIC DNA]</scope>
    <source>
        <tissue evidence="2">Muscle</tissue>
    </source>
</reference>
<evidence type="ECO:0000313" key="2">
    <source>
        <dbReference type="EMBL" id="TNN29002.1"/>
    </source>
</evidence>
<dbReference type="AlphaFoldDB" id="A0A4Z2EKV8"/>